<dbReference type="KEGG" id="acan:ACA1_074560"/>
<organism evidence="3 4">
    <name type="scientific">Acanthamoeba castellanii (strain ATCC 30010 / Neff)</name>
    <dbReference type="NCBI Taxonomy" id="1257118"/>
    <lineage>
        <taxon>Eukaryota</taxon>
        <taxon>Amoebozoa</taxon>
        <taxon>Discosea</taxon>
        <taxon>Longamoebia</taxon>
        <taxon>Centramoebida</taxon>
        <taxon>Acanthamoebidae</taxon>
        <taxon>Acanthamoeba</taxon>
    </lineage>
</organism>
<keyword evidence="2" id="KW-0812">Transmembrane</keyword>
<evidence type="ECO:0000313" key="3">
    <source>
        <dbReference type="EMBL" id="ELR23889.1"/>
    </source>
</evidence>
<reference evidence="3 4" key="1">
    <citation type="journal article" date="2013" name="Genome Biol.">
        <title>Genome of Acanthamoeba castellanii highlights extensive lateral gene transfer and early evolution of tyrosine kinase signaling.</title>
        <authorList>
            <person name="Clarke M."/>
            <person name="Lohan A.J."/>
            <person name="Liu B."/>
            <person name="Lagkouvardos I."/>
            <person name="Roy S."/>
            <person name="Zafar N."/>
            <person name="Bertelli C."/>
            <person name="Schilde C."/>
            <person name="Kianianmomeni A."/>
            <person name="Burglin T.R."/>
            <person name="Frech C."/>
            <person name="Turcotte B."/>
            <person name="Kopec K.O."/>
            <person name="Synnott J.M."/>
            <person name="Choo C."/>
            <person name="Paponov I."/>
            <person name="Finkler A."/>
            <person name="Soon Heng Tan C."/>
            <person name="Hutchins A.P."/>
            <person name="Weinmeier T."/>
            <person name="Rattei T."/>
            <person name="Chu J.S."/>
            <person name="Gimenez G."/>
            <person name="Irimia M."/>
            <person name="Rigden D.J."/>
            <person name="Fitzpatrick D.A."/>
            <person name="Lorenzo-Morales J."/>
            <person name="Bateman A."/>
            <person name="Chiu C.H."/>
            <person name="Tang P."/>
            <person name="Hegemann P."/>
            <person name="Fromm H."/>
            <person name="Raoult D."/>
            <person name="Greub G."/>
            <person name="Miranda-Saavedra D."/>
            <person name="Chen N."/>
            <person name="Nash P."/>
            <person name="Ginger M.L."/>
            <person name="Horn M."/>
            <person name="Schaap P."/>
            <person name="Caler L."/>
            <person name="Loftus B."/>
        </authorList>
    </citation>
    <scope>NUCLEOTIDE SEQUENCE [LARGE SCALE GENOMIC DNA]</scope>
    <source>
        <strain evidence="3 4">Neff</strain>
    </source>
</reference>
<feature type="transmembrane region" description="Helical" evidence="2">
    <location>
        <begin position="53"/>
        <end position="74"/>
    </location>
</feature>
<feature type="transmembrane region" description="Helical" evidence="2">
    <location>
        <begin position="6"/>
        <end position="21"/>
    </location>
</feature>
<evidence type="ECO:0000256" key="2">
    <source>
        <dbReference type="SAM" id="Phobius"/>
    </source>
</evidence>
<feature type="region of interest" description="Disordered" evidence="1">
    <location>
        <begin position="146"/>
        <end position="171"/>
    </location>
</feature>
<dbReference type="VEuPathDB" id="AmoebaDB:ACA1_074560"/>
<feature type="transmembrane region" description="Helical" evidence="2">
    <location>
        <begin position="28"/>
        <end position="47"/>
    </location>
</feature>
<evidence type="ECO:0000256" key="1">
    <source>
        <dbReference type="SAM" id="MobiDB-lite"/>
    </source>
</evidence>
<gene>
    <name evidence="3" type="ORF">ACA1_074560</name>
</gene>
<accession>L8HEC4</accession>
<dbReference type="Proteomes" id="UP000011083">
    <property type="component" value="Unassembled WGS sequence"/>
</dbReference>
<evidence type="ECO:0000313" key="4">
    <source>
        <dbReference type="Proteomes" id="UP000011083"/>
    </source>
</evidence>
<keyword evidence="2" id="KW-0472">Membrane</keyword>
<sequence>MNINPLHVAEVLITLVVTVIFDPKKLHISAKCVIIAGLSFLVAYGAFEAEVAKMQMAILLAVYALACYLVALYIGVRYNRSRTDRMWILLAVVLGIGLFVVYTKYYYRPIASVTDYYKEMHTKQRPDAELAQNADQEEYLNRIKEEFLDADRPARGRGSSNRRAPSEKDGI</sequence>
<dbReference type="EMBL" id="KB007842">
    <property type="protein sequence ID" value="ELR23889.1"/>
    <property type="molecule type" value="Genomic_DNA"/>
</dbReference>
<keyword evidence="4" id="KW-1185">Reference proteome</keyword>
<keyword evidence="2" id="KW-1133">Transmembrane helix</keyword>
<dbReference type="GeneID" id="14924874"/>
<feature type="transmembrane region" description="Helical" evidence="2">
    <location>
        <begin position="86"/>
        <end position="107"/>
    </location>
</feature>
<dbReference type="RefSeq" id="XP_004353417.1">
    <property type="nucleotide sequence ID" value="XM_004353365.1"/>
</dbReference>
<proteinExistence type="predicted"/>
<dbReference type="AlphaFoldDB" id="L8HEC4"/>
<protein>
    <submittedName>
        <fullName evidence="3">Uncharacterized protein</fullName>
    </submittedName>
</protein>
<name>L8HEC4_ACACF</name>